<feature type="region of interest" description="Disordered" evidence="1">
    <location>
        <begin position="370"/>
        <end position="393"/>
    </location>
</feature>
<evidence type="ECO:0000313" key="3">
    <source>
        <dbReference type="Proteomes" id="UP001295423"/>
    </source>
</evidence>
<sequence>MEDTNDGGNANPEKAAAEKSTAEVKQESSYSSLPQPTPAQTAASAPFLEREGNEETSSNDHLEKPTSSSEVPDASNEIENANSYETGESEANGVSNDTENDADAATNEANNDATDMGADAEAESNNNSTTSDMNNANNMNPQQLQAINAYNNFMTQAAAAGAANNSQQYGMLNAPAPVPLVPDSSNAPLITTLLLSVANQQPGLVPQVSNHHHPAPPAPAATETAAAPPPAAISQQSQQDPGTQEPHATAAPVGAPAVAAAPANAAPTQAQAPYAPVPHVVPNMGLPFHPAANMLPWTFLLPQQMAMFAQQQGQQPPQGQPPQGQPLQGQQQQQMQQRFAFAPGATGAPVLTIPPGLQLNPMAANHFMAALQQQQQQQGQQPGQHQQQQQQAPLMNHQVQFMPSALPQTVLGTSSVFAPGSSNVPADSTGMMQAPGNNSSNGRTLPLYLEYDDRALTEYQCLLRQQIELFEATEEDVRGSAQGRHTRIRLGQAGIRCRHCAHLPKPARARGAVYYSKTIDGMYQVAQNMSKLHLIKQCHKVPLQVKNKLVHLQKSHTRASGGKEYWAEGLRVLGVIETDGMLKFKSSPEKQQQHGQMQAAVQQSANPTMQMQQQSQQQLVSAPAPPAATMPMVMEKPMTTDGGG</sequence>
<dbReference type="EMBL" id="CAKOGP040002225">
    <property type="protein sequence ID" value="CAJ1965802.1"/>
    <property type="molecule type" value="Genomic_DNA"/>
</dbReference>
<organism evidence="2 3">
    <name type="scientific">Cylindrotheca closterium</name>
    <dbReference type="NCBI Taxonomy" id="2856"/>
    <lineage>
        <taxon>Eukaryota</taxon>
        <taxon>Sar</taxon>
        <taxon>Stramenopiles</taxon>
        <taxon>Ochrophyta</taxon>
        <taxon>Bacillariophyta</taxon>
        <taxon>Bacillariophyceae</taxon>
        <taxon>Bacillariophycidae</taxon>
        <taxon>Bacillariales</taxon>
        <taxon>Bacillariaceae</taxon>
        <taxon>Cylindrotheca</taxon>
    </lineage>
</organism>
<gene>
    <name evidence="2" type="ORF">CYCCA115_LOCUS21394</name>
</gene>
<feature type="compositionally biased region" description="Low complexity" evidence="1">
    <location>
        <begin position="372"/>
        <end position="391"/>
    </location>
</feature>
<feature type="compositionally biased region" description="Low complexity" evidence="1">
    <location>
        <begin position="103"/>
        <end position="115"/>
    </location>
</feature>
<evidence type="ECO:0000256" key="1">
    <source>
        <dbReference type="SAM" id="MobiDB-lite"/>
    </source>
</evidence>
<feature type="compositionally biased region" description="Low complexity" evidence="1">
    <location>
        <begin position="124"/>
        <end position="139"/>
    </location>
</feature>
<feature type="compositionally biased region" description="Polar residues" evidence="1">
    <location>
        <begin position="233"/>
        <end position="242"/>
    </location>
</feature>
<feature type="region of interest" description="Disordered" evidence="1">
    <location>
        <begin position="309"/>
        <end position="336"/>
    </location>
</feature>
<dbReference type="AlphaFoldDB" id="A0AAD2PXF2"/>
<feature type="compositionally biased region" description="Low complexity" evidence="1">
    <location>
        <begin position="325"/>
        <end position="336"/>
    </location>
</feature>
<reference evidence="2" key="1">
    <citation type="submission" date="2023-08" db="EMBL/GenBank/DDBJ databases">
        <authorList>
            <person name="Audoor S."/>
            <person name="Bilcke G."/>
        </authorList>
    </citation>
    <scope>NUCLEOTIDE SEQUENCE</scope>
</reference>
<keyword evidence="3" id="KW-1185">Reference proteome</keyword>
<dbReference type="Proteomes" id="UP001295423">
    <property type="component" value="Unassembled WGS sequence"/>
</dbReference>
<accession>A0AAD2PXF2</accession>
<dbReference type="InterPro" id="IPR052145">
    <property type="entry name" value="Mediator/Homeobox_domain"/>
</dbReference>
<protein>
    <submittedName>
        <fullName evidence="2">Uncharacterized protein</fullName>
    </submittedName>
</protein>
<dbReference type="PANTHER" id="PTHR24330">
    <property type="entry name" value="HOMEOBOX PROTEIN BARH-LIKE"/>
    <property type="match status" value="1"/>
</dbReference>
<name>A0AAD2PXF2_9STRA</name>
<dbReference type="PANTHER" id="PTHR24330:SF19">
    <property type="entry name" value="MEDIATOR OF RNA POLYMERASE II TRANSCRIPTION SUBUNIT 29"/>
    <property type="match status" value="1"/>
</dbReference>
<feature type="compositionally biased region" description="Polar residues" evidence="1">
    <location>
        <begin position="77"/>
        <end position="86"/>
    </location>
</feature>
<feature type="compositionally biased region" description="Basic and acidic residues" evidence="1">
    <location>
        <begin position="15"/>
        <end position="26"/>
    </location>
</feature>
<proteinExistence type="predicted"/>
<comment type="caution">
    <text evidence="2">The sequence shown here is derived from an EMBL/GenBank/DDBJ whole genome shotgun (WGS) entry which is preliminary data.</text>
</comment>
<feature type="region of interest" description="Disordered" evidence="1">
    <location>
        <begin position="204"/>
        <end position="250"/>
    </location>
</feature>
<evidence type="ECO:0000313" key="2">
    <source>
        <dbReference type="EMBL" id="CAJ1965802.1"/>
    </source>
</evidence>
<feature type="region of interest" description="Disordered" evidence="1">
    <location>
        <begin position="1"/>
        <end position="139"/>
    </location>
</feature>
<feature type="compositionally biased region" description="Basic and acidic residues" evidence="1">
    <location>
        <begin position="48"/>
        <end position="64"/>
    </location>
</feature>
<feature type="compositionally biased region" description="Low complexity" evidence="1">
    <location>
        <begin position="593"/>
        <end position="618"/>
    </location>
</feature>
<feature type="region of interest" description="Disordered" evidence="1">
    <location>
        <begin position="585"/>
        <end position="624"/>
    </location>
</feature>